<feature type="domain" description="AAA+ ATPase" evidence="1">
    <location>
        <begin position="120"/>
        <end position="252"/>
    </location>
</feature>
<evidence type="ECO:0000259" key="1">
    <source>
        <dbReference type="SMART" id="SM00382"/>
    </source>
</evidence>
<dbReference type="InterPro" id="IPR050168">
    <property type="entry name" value="AAA_ATPase_domain"/>
</dbReference>
<keyword evidence="2" id="KW-0067">ATP-binding</keyword>
<dbReference type="GO" id="GO:0005524">
    <property type="term" value="F:ATP binding"/>
    <property type="evidence" value="ECO:0007669"/>
    <property type="project" value="UniProtKB-KW"/>
</dbReference>
<dbReference type="Pfam" id="PF00004">
    <property type="entry name" value="AAA"/>
    <property type="match status" value="1"/>
</dbReference>
<sequence>MASGALLRQLIKSGSEGDSDSFRRVSEKVIQEERDKQHHLLANDLEKILYGRRSASEQAKRFEFSKLPEDKERGLALLQIKEPLRRIDDVVLSDENRSLLDEILEEHHRVEILSSHGLFPADRLLFCGPPGCGKTLSAEMVAAELGLPLAIVRIDSVVSSYLGETAANLRKVFDFIASVPMVVLFDEFDALAKDRADSAEHGELKRVVNAFLQMLDAYDGKSLLVAATNHEGILDSAIWRRFDEVLVFEAPNSEQLKRLLTIKLKGVRREFEVDDSKITCLFKGMSHADVERVLRRAIKEMVLSGKEFLTERHIKSAMRREEARRNRVSKQEQIA</sequence>
<dbReference type="GO" id="GO:0016887">
    <property type="term" value="F:ATP hydrolysis activity"/>
    <property type="evidence" value="ECO:0007669"/>
    <property type="project" value="InterPro"/>
</dbReference>
<dbReference type="Gene3D" id="3.40.50.300">
    <property type="entry name" value="P-loop containing nucleotide triphosphate hydrolases"/>
    <property type="match status" value="1"/>
</dbReference>
<reference evidence="2 3" key="1">
    <citation type="submission" date="2019-09" db="EMBL/GenBank/DDBJ databases">
        <title>Ecophysiology of the spiral-shaped methanotroph Methylospira mobilis as revealed by the complete genome sequence.</title>
        <authorList>
            <person name="Oshkin I.Y."/>
            <person name="Dedysh S.N."/>
            <person name="Miroshnikov K."/>
            <person name="Danilova O.V."/>
            <person name="Hakobyan A."/>
            <person name="Liesack W."/>
        </authorList>
    </citation>
    <scope>NUCLEOTIDE SEQUENCE [LARGE SCALE GENOMIC DNA]</scope>
    <source>
        <strain evidence="2 3">Shm1</strain>
    </source>
</reference>
<dbReference type="Gene3D" id="1.10.8.60">
    <property type="match status" value="1"/>
</dbReference>
<evidence type="ECO:0000313" key="3">
    <source>
        <dbReference type="Proteomes" id="UP000325755"/>
    </source>
</evidence>
<dbReference type="PANTHER" id="PTHR23077">
    <property type="entry name" value="AAA-FAMILY ATPASE"/>
    <property type="match status" value="1"/>
</dbReference>
<dbReference type="KEGG" id="mmob:F6R98_19890"/>
<gene>
    <name evidence="2" type="ORF">F6R98_19890</name>
</gene>
<name>A0A5Q0BRA4_9GAMM</name>
<dbReference type="EMBL" id="CP044205">
    <property type="protein sequence ID" value="QFY44608.1"/>
    <property type="molecule type" value="Genomic_DNA"/>
</dbReference>
<dbReference type="InParanoid" id="A0A5Q0BRA4"/>
<dbReference type="InterPro" id="IPR003593">
    <property type="entry name" value="AAA+_ATPase"/>
</dbReference>
<accession>A0A5Q0BRA4</accession>
<dbReference type="RefSeq" id="WP_153250571.1">
    <property type="nucleotide sequence ID" value="NZ_CP044205.1"/>
</dbReference>
<dbReference type="CDD" id="cd19481">
    <property type="entry name" value="RecA-like_protease"/>
    <property type="match status" value="1"/>
</dbReference>
<dbReference type="Proteomes" id="UP000325755">
    <property type="component" value="Chromosome"/>
</dbReference>
<proteinExistence type="predicted"/>
<dbReference type="AlphaFoldDB" id="A0A5Q0BRA4"/>
<dbReference type="SMART" id="SM00382">
    <property type="entry name" value="AAA"/>
    <property type="match status" value="1"/>
</dbReference>
<keyword evidence="2" id="KW-0547">Nucleotide-binding</keyword>
<dbReference type="OrthoDB" id="9809379at2"/>
<keyword evidence="3" id="KW-1185">Reference proteome</keyword>
<dbReference type="InterPro" id="IPR027417">
    <property type="entry name" value="P-loop_NTPase"/>
</dbReference>
<evidence type="ECO:0000313" key="2">
    <source>
        <dbReference type="EMBL" id="QFY44608.1"/>
    </source>
</evidence>
<protein>
    <submittedName>
        <fullName evidence="2">ATP-binding protein</fullName>
    </submittedName>
</protein>
<dbReference type="PANTHER" id="PTHR23077:SF198">
    <property type="entry name" value="ATP-DEPENDENT ZINC METALLOPROTEASE FTSH"/>
    <property type="match status" value="1"/>
</dbReference>
<dbReference type="InterPro" id="IPR003959">
    <property type="entry name" value="ATPase_AAA_core"/>
</dbReference>
<dbReference type="SUPFAM" id="SSF52540">
    <property type="entry name" value="P-loop containing nucleoside triphosphate hydrolases"/>
    <property type="match status" value="1"/>
</dbReference>
<organism evidence="2 3">
    <name type="scientific">Candidatus Methylospira mobilis</name>
    <dbReference type="NCBI Taxonomy" id="1808979"/>
    <lineage>
        <taxon>Bacteria</taxon>
        <taxon>Pseudomonadati</taxon>
        <taxon>Pseudomonadota</taxon>
        <taxon>Gammaproteobacteria</taxon>
        <taxon>Methylococcales</taxon>
        <taxon>Methylococcaceae</taxon>
        <taxon>Candidatus Methylospira</taxon>
    </lineage>
</organism>